<gene>
    <name evidence="2" type="ORF">GA0070614_2309</name>
</gene>
<dbReference type="EMBL" id="LT607753">
    <property type="protein sequence ID" value="SCG53935.1"/>
    <property type="molecule type" value="Genomic_DNA"/>
</dbReference>
<accession>A0A1C5I718</accession>
<protein>
    <submittedName>
        <fullName evidence="2">Uncharacterized protein</fullName>
    </submittedName>
</protein>
<evidence type="ECO:0000313" key="2">
    <source>
        <dbReference type="EMBL" id="SCG53935.1"/>
    </source>
</evidence>
<organism evidence="2 3">
    <name type="scientific">Micromonospora coxensis</name>
    <dbReference type="NCBI Taxonomy" id="356852"/>
    <lineage>
        <taxon>Bacteria</taxon>
        <taxon>Bacillati</taxon>
        <taxon>Actinomycetota</taxon>
        <taxon>Actinomycetes</taxon>
        <taxon>Micromonosporales</taxon>
        <taxon>Micromonosporaceae</taxon>
        <taxon>Micromonospora</taxon>
    </lineage>
</organism>
<evidence type="ECO:0000256" key="1">
    <source>
        <dbReference type="SAM" id="MobiDB-lite"/>
    </source>
</evidence>
<feature type="region of interest" description="Disordered" evidence="1">
    <location>
        <begin position="1"/>
        <end position="23"/>
    </location>
</feature>
<name>A0A1C5I718_9ACTN</name>
<keyword evidence="3" id="KW-1185">Reference proteome</keyword>
<dbReference type="Proteomes" id="UP000198215">
    <property type="component" value="Chromosome I"/>
</dbReference>
<dbReference type="AlphaFoldDB" id="A0A1C5I718"/>
<sequence length="61" mass="6203">MSVSTAPPVADGRRTLGANRQPPVRAVRADGRRRVPVVGGRVGGDAGMAAVVARPSTRTAP</sequence>
<dbReference type="RefSeq" id="WP_157744981.1">
    <property type="nucleotide sequence ID" value="NZ_LT607753.1"/>
</dbReference>
<reference evidence="3" key="1">
    <citation type="submission" date="2016-06" db="EMBL/GenBank/DDBJ databases">
        <authorList>
            <person name="Varghese N."/>
            <person name="Submissions Spin"/>
        </authorList>
    </citation>
    <scope>NUCLEOTIDE SEQUENCE [LARGE SCALE GENOMIC DNA]</scope>
    <source>
        <strain evidence="3">DSM 45161</strain>
    </source>
</reference>
<evidence type="ECO:0000313" key="3">
    <source>
        <dbReference type="Proteomes" id="UP000198215"/>
    </source>
</evidence>
<proteinExistence type="predicted"/>